<dbReference type="EMBL" id="BRXW01000590">
    <property type="protein sequence ID" value="GMH68158.1"/>
    <property type="molecule type" value="Genomic_DNA"/>
</dbReference>
<name>A0A9W7E9T5_9STRA</name>
<evidence type="ECO:0000256" key="1">
    <source>
        <dbReference type="SAM" id="MobiDB-lite"/>
    </source>
</evidence>
<dbReference type="Proteomes" id="UP001165122">
    <property type="component" value="Unassembled WGS sequence"/>
</dbReference>
<evidence type="ECO:0000313" key="2">
    <source>
        <dbReference type="EMBL" id="GMH68158.1"/>
    </source>
</evidence>
<sequence>MGFSKLLQPRQCRSPPHKPSRIRSTSLRICYELKLMTILDSLQTLGDNVFQGCFKLVPSKINVCDDNAVVAHFRFLQN</sequence>
<comment type="caution">
    <text evidence="2">The sequence shown here is derived from an EMBL/GenBank/DDBJ whole genome shotgun (WGS) entry which is preliminary data.</text>
</comment>
<evidence type="ECO:0000313" key="3">
    <source>
        <dbReference type="Proteomes" id="UP001165122"/>
    </source>
</evidence>
<protein>
    <submittedName>
        <fullName evidence="2">Uncharacterized protein</fullName>
    </submittedName>
</protein>
<dbReference type="OrthoDB" id="10264456at2759"/>
<reference evidence="3" key="1">
    <citation type="journal article" date="2023" name="Commun. Biol.">
        <title>Genome analysis of Parmales, the sister group of diatoms, reveals the evolutionary specialization of diatoms from phago-mixotrophs to photoautotrophs.</title>
        <authorList>
            <person name="Ban H."/>
            <person name="Sato S."/>
            <person name="Yoshikawa S."/>
            <person name="Yamada K."/>
            <person name="Nakamura Y."/>
            <person name="Ichinomiya M."/>
            <person name="Sato N."/>
            <person name="Blanc-Mathieu R."/>
            <person name="Endo H."/>
            <person name="Kuwata A."/>
            <person name="Ogata H."/>
        </authorList>
    </citation>
    <scope>NUCLEOTIDE SEQUENCE [LARGE SCALE GENOMIC DNA]</scope>
    <source>
        <strain evidence="3">NIES 3700</strain>
    </source>
</reference>
<feature type="region of interest" description="Disordered" evidence="1">
    <location>
        <begin position="1"/>
        <end position="21"/>
    </location>
</feature>
<organism evidence="2 3">
    <name type="scientific">Triparma laevis f. longispina</name>
    <dbReference type="NCBI Taxonomy" id="1714387"/>
    <lineage>
        <taxon>Eukaryota</taxon>
        <taxon>Sar</taxon>
        <taxon>Stramenopiles</taxon>
        <taxon>Ochrophyta</taxon>
        <taxon>Bolidophyceae</taxon>
        <taxon>Parmales</taxon>
        <taxon>Triparmaceae</taxon>
        <taxon>Triparma</taxon>
    </lineage>
</organism>
<gene>
    <name evidence="2" type="ORF">TrLO_g13720</name>
</gene>
<dbReference type="AlphaFoldDB" id="A0A9W7E9T5"/>
<keyword evidence="3" id="KW-1185">Reference proteome</keyword>
<accession>A0A9W7E9T5</accession>
<proteinExistence type="predicted"/>